<protein>
    <submittedName>
        <fullName evidence="2">VOC family protein</fullName>
    </submittedName>
</protein>
<dbReference type="PROSITE" id="PS51819">
    <property type="entry name" value="VOC"/>
    <property type="match status" value="1"/>
</dbReference>
<dbReference type="SUPFAM" id="SSF54593">
    <property type="entry name" value="Glyoxalase/Bleomycin resistance protein/Dihydroxybiphenyl dioxygenase"/>
    <property type="match status" value="1"/>
</dbReference>
<evidence type="ECO:0000313" key="3">
    <source>
        <dbReference type="Proteomes" id="UP000707206"/>
    </source>
</evidence>
<gene>
    <name evidence="2" type="ORF">FK220_016020</name>
</gene>
<dbReference type="EMBL" id="VIKU02000005">
    <property type="protein sequence ID" value="NHF60862.1"/>
    <property type="molecule type" value="Genomic_DNA"/>
</dbReference>
<sequence>MKAPILGLRTTIYKVGDLEKATAWYAQAFETEPYFNEPYYVGFSIGGYELGLQPEQNTNKQHVENVVSYWGVEDIQEAYDHFIRLGATENEQPFNVGGELMTATVFDPFGNAIGLIYNPYFKLKD</sequence>
<reference evidence="2" key="2">
    <citation type="submission" date="2020-03" db="EMBL/GenBank/DDBJ databases">
        <title>Flavobacteriaceae bacterium strain TP-CH-4, a member of the family Flavobacteriaceae isolated from a deep-sea seamount.</title>
        <authorList>
            <person name="Zhang D.-C."/>
        </authorList>
    </citation>
    <scope>NUCLEOTIDE SEQUENCE</scope>
    <source>
        <strain evidence="2">TP-CH-4</strain>
    </source>
</reference>
<dbReference type="InterPro" id="IPR004360">
    <property type="entry name" value="Glyas_Fos-R_dOase_dom"/>
</dbReference>
<reference evidence="2" key="1">
    <citation type="submission" date="2019-07" db="EMBL/GenBank/DDBJ databases">
        <authorList>
            <person name="De-Chao Zhang Q."/>
        </authorList>
    </citation>
    <scope>NUCLEOTIDE SEQUENCE</scope>
    <source>
        <strain evidence="2">TP-CH-4</strain>
    </source>
</reference>
<proteinExistence type="predicted"/>
<accession>A0A967AVT2</accession>
<keyword evidence="3" id="KW-1185">Reference proteome</keyword>
<dbReference type="InterPro" id="IPR029068">
    <property type="entry name" value="Glyas_Bleomycin-R_OHBP_Dase"/>
</dbReference>
<name>A0A967AVT2_9FLAO</name>
<comment type="caution">
    <text evidence="2">The sequence shown here is derived from an EMBL/GenBank/DDBJ whole genome shotgun (WGS) entry which is preliminary data.</text>
</comment>
<dbReference type="InterPro" id="IPR037523">
    <property type="entry name" value="VOC_core"/>
</dbReference>
<evidence type="ECO:0000313" key="2">
    <source>
        <dbReference type="EMBL" id="NHF60862.1"/>
    </source>
</evidence>
<dbReference type="RefSeq" id="WP_152575358.1">
    <property type="nucleotide sequence ID" value="NZ_VIKU02000005.1"/>
</dbReference>
<feature type="domain" description="VOC" evidence="1">
    <location>
        <begin position="7"/>
        <end position="118"/>
    </location>
</feature>
<dbReference type="Proteomes" id="UP000707206">
    <property type="component" value="Unassembled WGS sequence"/>
</dbReference>
<dbReference type="Pfam" id="PF00903">
    <property type="entry name" value="Glyoxalase"/>
    <property type="match status" value="1"/>
</dbReference>
<evidence type="ECO:0000259" key="1">
    <source>
        <dbReference type="PROSITE" id="PS51819"/>
    </source>
</evidence>
<organism evidence="2 3">
    <name type="scientific">Pelagihabitans pacificus</name>
    <dbReference type="NCBI Taxonomy" id="2696054"/>
    <lineage>
        <taxon>Bacteria</taxon>
        <taxon>Pseudomonadati</taxon>
        <taxon>Bacteroidota</taxon>
        <taxon>Flavobacteriia</taxon>
        <taxon>Flavobacteriales</taxon>
        <taxon>Flavobacteriaceae</taxon>
        <taxon>Pelagihabitans</taxon>
    </lineage>
</organism>
<dbReference type="AlphaFoldDB" id="A0A967AVT2"/>
<dbReference type="Gene3D" id="3.10.180.10">
    <property type="entry name" value="2,3-Dihydroxybiphenyl 1,2-Dioxygenase, domain 1"/>
    <property type="match status" value="1"/>
</dbReference>
<dbReference type="CDD" id="cd06587">
    <property type="entry name" value="VOC"/>
    <property type="match status" value="1"/>
</dbReference>